<keyword evidence="5" id="KW-0472">Membrane</keyword>
<accession>A0AAP0BN47</accession>
<keyword evidence="3" id="KW-0687">Ribonucleoprotein</keyword>
<dbReference type="InterPro" id="IPR038657">
    <property type="entry name" value="Ribosomal_bL19_sf"/>
</dbReference>
<organism evidence="6 7">
    <name type="scientific">Platanthera zijinensis</name>
    <dbReference type="NCBI Taxonomy" id="2320716"/>
    <lineage>
        <taxon>Eukaryota</taxon>
        <taxon>Viridiplantae</taxon>
        <taxon>Streptophyta</taxon>
        <taxon>Embryophyta</taxon>
        <taxon>Tracheophyta</taxon>
        <taxon>Spermatophyta</taxon>
        <taxon>Magnoliopsida</taxon>
        <taxon>Liliopsida</taxon>
        <taxon>Asparagales</taxon>
        <taxon>Orchidaceae</taxon>
        <taxon>Orchidoideae</taxon>
        <taxon>Orchideae</taxon>
        <taxon>Orchidinae</taxon>
        <taxon>Platanthera</taxon>
    </lineage>
</organism>
<feature type="compositionally biased region" description="Low complexity" evidence="4">
    <location>
        <begin position="47"/>
        <end position="62"/>
    </location>
</feature>
<dbReference type="PANTHER" id="PTHR15680:SF10">
    <property type="entry name" value="LARGE RIBOSOMAL SUBUNIT PROTEIN BL19CY-RELATED"/>
    <property type="match status" value="1"/>
</dbReference>
<feature type="transmembrane region" description="Helical" evidence="5">
    <location>
        <begin position="290"/>
        <end position="311"/>
    </location>
</feature>
<dbReference type="GO" id="GO:1990904">
    <property type="term" value="C:ribonucleoprotein complex"/>
    <property type="evidence" value="ECO:0007669"/>
    <property type="project" value="UniProtKB-KW"/>
</dbReference>
<gene>
    <name evidence="6" type="ORF">KSP39_PZI008048</name>
</gene>
<reference evidence="6 7" key="1">
    <citation type="journal article" date="2022" name="Nat. Plants">
        <title>Genomes of leafy and leafless Platanthera orchids illuminate the evolution of mycoheterotrophy.</title>
        <authorList>
            <person name="Li M.H."/>
            <person name="Liu K.W."/>
            <person name="Li Z."/>
            <person name="Lu H.C."/>
            <person name="Ye Q.L."/>
            <person name="Zhang D."/>
            <person name="Wang J.Y."/>
            <person name="Li Y.F."/>
            <person name="Zhong Z.M."/>
            <person name="Liu X."/>
            <person name="Yu X."/>
            <person name="Liu D.K."/>
            <person name="Tu X.D."/>
            <person name="Liu B."/>
            <person name="Hao Y."/>
            <person name="Liao X.Y."/>
            <person name="Jiang Y.T."/>
            <person name="Sun W.H."/>
            <person name="Chen J."/>
            <person name="Chen Y.Q."/>
            <person name="Ai Y."/>
            <person name="Zhai J.W."/>
            <person name="Wu S.S."/>
            <person name="Zhou Z."/>
            <person name="Hsiao Y.Y."/>
            <person name="Wu W.L."/>
            <person name="Chen Y.Y."/>
            <person name="Lin Y.F."/>
            <person name="Hsu J.L."/>
            <person name="Li C.Y."/>
            <person name="Wang Z.W."/>
            <person name="Zhao X."/>
            <person name="Zhong W.Y."/>
            <person name="Ma X.K."/>
            <person name="Ma L."/>
            <person name="Huang J."/>
            <person name="Chen G.Z."/>
            <person name="Huang M.Z."/>
            <person name="Huang L."/>
            <person name="Peng D.H."/>
            <person name="Luo Y.B."/>
            <person name="Zou S.Q."/>
            <person name="Chen S.P."/>
            <person name="Lan S."/>
            <person name="Tsai W.C."/>
            <person name="Van de Peer Y."/>
            <person name="Liu Z.J."/>
        </authorList>
    </citation>
    <scope>NUCLEOTIDE SEQUENCE [LARGE SCALE GENOMIC DNA]</scope>
    <source>
        <strain evidence="6">Lor287</strain>
    </source>
</reference>
<keyword evidence="2" id="KW-0689">Ribosomal protein</keyword>
<keyword evidence="7" id="KW-1185">Reference proteome</keyword>
<evidence type="ECO:0000256" key="5">
    <source>
        <dbReference type="SAM" id="Phobius"/>
    </source>
</evidence>
<keyword evidence="5" id="KW-0812">Transmembrane</keyword>
<dbReference type="InterPro" id="IPR008991">
    <property type="entry name" value="Translation_prot_SH3-like_sf"/>
</dbReference>
<dbReference type="GO" id="GO:0003735">
    <property type="term" value="F:structural constituent of ribosome"/>
    <property type="evidence" value="ECO:0007669"/>
    <property type="project" value="InterPro"/>
</dbReference>
<evidence type="ECO:0000313" key="6">
    <source>
        <dbReference type="EMBL" id="KAK8944884.1"/>
    </source>
</evidence>
<name>A0AAP0BN47_9ASPA</name>
<proteinExistence type="inferred from homology"/>
<dbReference type="PANTHER" id="PTHR15680">
    <property type="entry name" value="RIBOSOMAL PROTEIN L19"/>
    <property type="match status" value="1"/>
</dbReference>
<sequence length="361" mass="39130">MHLRAPPAISFAPRRSSSVFVRLHKRSAPCACLPPQQATCTQHSHHSVPSSQSQGPSASDFSMSSRRQAAHTKTAPKRYRFRLVPLQLDKVSLGCSSSIVDRKEVAMAANTLSHTHSLLYFSARPLTKKSASPIFSSLPRASLASRRAPLPTFSLEAFAIESPSPLINRRSRDIAALAANSTPAEGEAEAAALAGQSEEVAEYSEDPVAVSAEKPPRKPRIKLGDIMGILNKRAVEASEKQRPVPELRTGDIVEIKLEVPENRKRLSVYKGIIMSRQNAGIHTTIRIRRIIAGIGVEIVFPMATLTFYNLLLELNPYSKSVLSLAQKLISSVGAAVRNRPRAAVLCGNGLTGCPVDPPEDL</sequence>
<evidence type="ECO:0000256" key="4">
    <source>
        <dbReference type="SAM" id="MobiDB-lite"/>
    </source>
</evidence>
<dbReference type="GO" id="GO:0005840">
    <property type="term" value="C:ribosome"/>
    <property type="evidence" value="ECO:0007669"/>
    <property type="project" value="UniProtKB-KW"/>
</dbReference>
<evidence type="ECO:0000313" key="7">
    <source>
        <dbReference type="Proteomes" id="UP001418222"/>
    </source>
</evidence>
<dbReference type="InterPro" id="IPR001857">
    <property type="entry name" value="Ribosomal_bL19"/>
</dbReference>
<dbReference type="Proteomes" id="UP001418222">
    <property type="component" value="Unassembled WGS sequence"/>
</dbReference>
<protein>
    <recommendedName>
        <fullName evidence="8">Ribosomal protein L19</fullName>
    </recommendedName>
</protein>
<keyword evidence="5" id="KW-1133">Transmembrane helix</keyword>
<comment type="similarity">
    <text evidence="1">Belongs to the bacterial ribosomal protein bL19 family.</text>
</comment>
<dbReference type="GO" id="GO:0006412">
    <property type="term" value="P:translation"/>
    <property type="evidence" value="ECO:0007669"/>
    <property type="project" value="InterPro"/>
</dbReference>
<dbReference type="Pfam" id="PF01245">
    <property type="entry name" value="Ribosomal_L19"/>
    <property type="match status" value="1"/>
</dbReference>
<evidence type="ECO:0000256" key="1">
    <source>
        <dbReference type="ARBA" id="ARBA00005781"/>
    </source>
</evidence>
<evidence type="ECO:0000256" key="2">
    <source>
        <dbReference type="ARBA" id="ARBA00022980"/>
    </source>
</evidence>
<dbReference type="EMBL" id="JBBWWQ010000006">
    <property type="protein sequence ID" value="KAK8944884.1"/>
    <property type="molecule type" value="Genomic_DNA"/>
</dbReference>
<dbReference type="SUPFAM" id="SSF50104">
    <property type="entry name" value="Translation proteins SH3-like domain"/>
    <property type="match status" value="1"/>
</dbReference>
<evidence type="ECO:0000256" key="3">
    <source>
        <dbReference type="ARBA" id="ARBA00023274"/>
    </source>
</evidence>
<comment type="caution">
    <text evidence="6">The sequence shown here is derived from an EMBL/GenBank/DDBJ whole genome shotgun (WGS) entry which is preliminary data.</text>
</comment>
<dbReference type="Gene3D" id="2.30.30.790">
    <property type="match status" value="1"/>
</dbReference>
<evidence type="ECO:0008006" key="8">
    <source>
        <dbReference type="Google" id="ProtNLM"/>
    </source>
</evidence>
<feature type="region of interest" description="Disordered" evidence="4">
    <location>
        <begin position="41"/>
        <end position="76"/>
    </location>
</feature>
<dbReference type="AlphaFoldDB" id="A0AAP0BN47"/>